<reference evidence="2" key="1">
    <citation type="journal article" date="2014" name="Front. Microbiol.">
        <title>High frequency of phylogenetically diverse reductive dehalogenase-homologous genes in deep subseafloor sedimentary metagenomes.</title>
        <authorList>
            <person name="Kawai M."/>
            <person name="Futagami T."/>
            <person name="Toyoda A."/>
            <person name="Takaki Y."/>
            <person name="Nishi S."/>
            <person name="Hori S."/>
            <person name="Arai W."/>
            <person name="Tsubouchi T."/>
            <person name="Morono Y."/>
            <person name="Uchiyama I."/>
            <person name="Ito T."/>
            <person name="Fujiyama A."/>
            <person name="Inagaki F."/>
            <person name="Takami H."/>
        </authorList>
    </citation>
    <scope>NUCLEOTIDE SEQUENCE</scope>
    <source>
        <strain evidence="2">Expedition CK06-06</strain>
    </source>
</reference>
<dbReference type="EMBL" id="BARU01006137">
    <property type="protein sequence ID" value="GAH45436.1"/>
    <property type="molecule type" value="Genomic_DNA"/>
</dbReference>
<keyword evidence="1" id="KW-0472">Membrane</keyword>
<gene>
    <name evidence="2" type="ORF">S03H2_12051</name>
</gene>
<dbReference type="AlphaFoldDB" id="X1FIF0"/>
<name>X1FIF0_9ZZZZ</name>
<protein>
    <recommendedName>
        <fullName evidence="3">DUF4282 domain-containing protein</fullName>
    </recommendedName>
</protein>
<comment type="caution">
    <text evidence="2">The sequence shown here is derived from an EMBL/GenBank/DDBJ whole genome shotgun (WGS) entry which is preliminary data.</text>
</comment>
<keyword evidence="1" id="KW-1133">Transmembrane helix</keyword>
<keyword evidence="1" id="KW-0812">Transmembrane</keyword>
<organism evidence="2">
    <name type="scientific">marine sediment metagenome</name>
    <dbReference type="NCBI Taxonomy" id="412755"/>
    <lineage>
        <taxon>unclassified sequences</taxon>
        <taxon>metagenomes</taxon>
        <taxon>ecological metagenomes</taxon>
    </lineage>
</organism>
<evidence type="ECO:0008006" key="3">
    <source>
        <dbReference type="Google" id="ProtNLM"/>
    </source>
</evidence>
<evidence type="ECO:0000256" key="1">
    <source>
        <dbReference type="SAM" id="Phobius"/>
    </source>
</evidence>
<proteinExistence type="predicted"/>
<feature type="transmembrane region" description="Helical" evidence="1">
    <location>
        <begin position="58"/>
        <end position="82"/>
    </location>
</feature>
<accession>X1FIF0</accession>
<feature type="transmembrane region" description="Helical" evidence="1">
    <location>
        <begin position="25"/>
        <end position="52"/>
    </location>
</feature>
<sequence>MNQNNKKIGLLQKNPGTETMIKRKYLITLFVTTAMLIFNALFSVTLIFMLISSNLAEGFAIFLIVLFLIVELIVICLIYSIGTKSFDWCMDKIGKLIFVKPDEEKIEDV</sequence>
<evidence type="ECO:0000313" key="2">
    <source>
        <dbReference type="EMBL" id="GAH45436.1"/>
    </source>
</evidence>